<dbReference type="InterPro" id="IPR003142">
    <property type="entry name" value="BPL_C"/>
</dbReference>
<dbReference type="Pfam" id="PF03099">
    <property type="entry name" value="BPL_LplA_LipB"/>
    <property type="match status" value="1"/>
</dbReference>
<dbReference type="CDD" id="cd16442">
    <property type="entry name" value="BPL"/>
    <property type="match status" value="1"/>
</dbReference>
<evidence type="ECO:0000256" key="3">
    <source>
        <dbReference type="ARBA" id="ARBA00022840"/>
    </source>
</evidence>
<protein>
    <recommendedName>
        <fullName evidence="5">biotin--[biotin carboxyl-carrier protein] ligase</fullName>
        <ecNumber evidence="5">6.3.4.15</ecNumber>
    </recommendedName>
</protein>
<name>A0A2R4BJF7_THAAR</name>
<dbReference type="InterPro" id="IPR004408">
    <property type="entry name" value="Biotin_CoA_COase_ligase"/>
</dbReference>
<dbReference type="InterPro" id="IPR045864">
    <property type="entry name" value="aa-tRNA-synth_II/BPL/LPL"/>
</dbReference>
<sequence length="278" mass="28956">MSASPQAGEHLDALAARLGSLARAFEVRWVAECASTNSALLDAPPADDGRVHVLVADRQSAGRGRRGRPWLSWDDASLTFSALWRFPPGTPQPAGLSLVAGLALARALERLGVPGVQLKWPNDVLVHGAKLAGILVELLPARGRALTAVIGIGINLRLPADIDLPAAIPVTALDRVLEQPPGHPLPTRSAVLAAVLGELHPLLDIFAAAGFPPLRSAWQQRNAFADLPVCIHGENDTLTGLCAGVDVDGALLLRTGHGVQRVLAGDVSLRPLPPGAGA</sequence>
<dbReference type="InterPro" id="IPR008988">
    <property type="entry name" value="Transcriptional_repressor_C"/>
</dbReference>
<dbReference type="InterPro" id="IPR004143">
    <property type="entry name" value="BPL_LPL_catalytic"/>
</dbReference>
<dbReference type="PANTHER" id="PTHR12835">
    <property type="entry name" value="BIOTIN PROTEIN LIGASE"/>
    <property type="match status" value="1"/>
</dbReference>
<dbReference type="Gene3D" id="3.30.930.10">
    <property type="entry name" value="Bira Bifunctional Protein, Domain 2"/>
    <property type="match status" value="1"/>
</dbReference>
<comment type="catalytic activity">
    <reaction evidence="6">
        <text>biotin + L-lysyl-[protein] + ATP = N(6)-biotinyl-L-lysyl-[protein] + AMP + diphosphate + H(+)</text>
        <dbReference type="Rhea" id="RHEA:11756"/>
        <dbReference type="Rhea" id="RHEA-COMP:9752"/>
        <dbReference type="Rhea" id="RHEA-COMP:10505"/>
        <dbReference type="ChEBI" id="CHEBI:15378"/>
        <dbReference type="ChEBI" id="CHEBI:29969"/>
        <dbReference type="ChEBI" id="CHEBI:30616"/>
        <dbReference type="ChEBI" id="CHEBI:33019"/>
        <dbReference type="ChEBI" id="CHEBI:57586"/>
        <dbReference type="ChEBI" id="CHEBI:83144"/>
        <dbReference type="ChEBI" id="CHEBI:456215"/>
        <dbReference type="EC" id="6.3.4.15"/>
    </reaction>
</comment>
<dbReference type="OrthoDB" id="9807064at2"/>
<gene>
    <name evidence="8" type="ORF">Tharo_0522</name>
</gene>
<dbReference type="PANTHER" id="PTHR12835:SF5">
    <property type="entry name" value="BIOTIN--PROTEIN LIGASE"/>
    <property type="match status" value="1"/>
</dbReference>
<keyword evidence="3" id="KW-0067">ATP-binding</keyword>
<feature type="domain" description="BPL/LPL catalytic" evidence="7">
    <location>
        <begin position="18"/>
        <end position="207"/>
    </location>
</feature>
<dbReference type="GO" id="GO:0004077">
    <property type="term" value="F:biotin--[biotin carboxyl-carrier protein] ligase activity"/>
    <property type="evidence" value="ECO:0007669"/>
    <property type="project" value="UniProtKB-EC"/>
</dbReference>
<keyword evidence="2" id="KW-0547">Nucleotide-binding</keyword>
<evidence type="ECO:0000256" key="2">
    <source>
        <dbReference type="ARBA" id="ARBA00022741"/>
    </source>
</evidence>
<dbReference type="SUPFAM" id="SSF50037">
    <property type="entry name" value="C-terminal domain of transcriptional repressors"/>
    <property type="match status" value="1"/>
</dbReference>
<accession>A0A2R4BJF7</accession>
<evidence type="ECO:0000313" key="8">
    <source>
        <dbReference type="EMBL" id="AVR87466.1"/>
    </source>
</evidence>
<keyword evidence="1 8" id="KW-0436">Ligase</keyword>
<dbReference type="GO" id="GO:0005524">
    <property type="term" value="F:ATP binding"/>
    <property type="evidence" value="ECO:0007669"/>
    <property type="project" value="UniProtKB-KW"/>
</dbReference>
<evidence type="ECO:0000256" key="1">
    <source>
        <dbReference type="ARBA" id="ARBA00022598"/>
    </source>
</evidence>
<dbReference type="PROSITE" id="PS51733">
    <property type="entry name" value="BPL_LPL_CATALYTIC"/>
    <property type="match status" value="1"/>
</dbReference>
<dbReference type="SUPFAM" id="SSF55681">
    <property type="entry name" value="Class II aaRS and biotin synthetases"/>
    <property type="match status" value="1"/>
</dbReference>
<dbReference type="RefSeq" id="WP_107219882.1">
    <property type="nucleotide sequence ID" value="NZ_CP028339.1"/>
</dbReference>
<dbReference type="KEGG" id="tak:Tharo_0522"/>
<proteinExistence type="predicted"/>
<organism evidence="8 9">
    <name type="scientific">Thauera aromatica K172</name>
    <dbReference type="NCBI Taxonomy" id="44139"/>
    <lineage>
        <taxon>Bacteria</taxon>
        <taxon>Pseudomonadati</taxon>
        <taxon>Pseudomonadota</taxon>
        <taxon>Betaproteobacteria</taxon>
        <taxon>Rhodocyclales</taxon>
        <taxon>Zoogloeaceae</taxon>
        <taxon>Thauera</taxon>
    </lineage>
</organism>
<dbReference type="Pfam" id="PF02237">
    <property type="entry name" value="BPL_C"/>
    <property type="match status" value="1"/>
</dbReference>
<evidence type="ECO:0000259" key="7">
    <source>
        <dbReference type="PROSITE" id="PS51733"/>
    </source>
</evidence>
<dbReference type="EMBL" id="CP028339">
    <property type="protein sequence ID" value="AVR87466.1"/>
    <property type="molecule type" value="Genomic_DNA"/>
</dbReference>
<evidence type="ECO:0000256" key="6">
    <source>
        <dbReference type="ARBA" id="ARBA00047846"/>
    </source>
</evidence>
<reference evidence="8 9" key="1">
    <citation type="submission" date="2018-03" db="EMBL/GenBank/DDBJ databases">
        <title>Complete genome sequence of Thauera aromatica, a model organism for studying aromatic compound degradation under denitrifying conditions.</title>
        <authorList>
            <person name="Lo H.-Y."/>
            <person name="Goris T."/>
            <person name="Boll M."/>
            <person name="Mueller J.A."/>
        </authorList>
    </citation>
    <scope>NUCLEOTIDE SEQUENCE [LARGE SCALE GENOMIC DNA]</scope>
    <source>
        <strain evidence="8 9">K172</strain>
    </source>
</reference>
<evidence type="ECO:0000313" key="9">
    <source>
        <dbReference type="Proteomes" id="UP000241885"/>
    </source>
</evidence>
<dbReference type="Gene3D" id="2.30.30.100">
    <property type="match status" value="1"/>
</dbReference>
<dbReference type="NCBIfam" id="TIGR00121">
    <property type="entry name" value="birA_ligase"/>
    <property type="match status" value="1"/>
</dbReference>
<dbReference type="Proteomes" id="UP000241885">
    <property type="component" value="Chromosome"/>
</dbReference>
<dbReference type="EC" id="6.3.4.15" evidence="5"/>
<keyword evidence="9" id="KW-1185">Reference proteome</keyword>
<dbReference type="GO" id="GO:0005737">
    <property type="term" value="C:cytoplasm"/>
    <property type="evidence" value="ECO:0007669"/>
    <property type="project" value="TreeGrafter"/>
</dbReference>
<evidence type="ECO:0000256" key="5">
    <source>
        <dbReference type="ARBA" id="ARBA00024227"/>
    </source>
</evidence>
<keyword evidence="4" id="KW-0092">Biotin</keyword>
<evidence type="ECO:0000256" key="4">
    <source>
        <dbReference type="ARBA" id="ARBA00023267"/>
    </source>
</evidence>
<dbReference type="AlphaFoldDB" id="A0A2R4BJF7"/>